<evidence type="ECO:0000259" key="8">
    <source>
        <dbReference type="Pfam" id="PF05199"/>
    </source>
</evidence>
<reference evidence="9" key="1">
    <citation type="journal article" date="2020" name="BMC Genomics">
        <title>Correction to: Identification and distribution of gene clusters required for synthesis of sphingolipid metabolism inhibitors in diverse species of the filamentous fungus Fusarium.</title>
        <authorList>
            <person name="Kim H.S."/>
            <person name="Lohmar J.M."/>
            <person name="Busman M."/>
            <person name="Brown D.W."/>
            <person name="Naumann T.A."/>
            <person name="Divon H.H."/>
            <person name="Lysoe E."/>
            <person name="Uhlig S."/>
            <person name="Proctor R.H."/>
        </authorList>
    </citation>
    <scope>NUCLEOTIDE SEQUENCE</scope>
    <source>
        <strain evidence="9">NRRL 45417</strain>
    </source>
</reference>
<dbReference type="Proteomes" id="UP000604273">
    <property type="component" value="Unassembled WGS sequence"/>
</dbReference>
<keyword evidence="3" id="KW-0325">Glycoprotein</keyword>
<evidence type="ECO:0000259" key="7">
    <source>
        <dbReference type="Pfam" id="PF00732"/>
    </source>
</evidence>
<name>A0A8H4SUB8_9HYPO</name>
<dbReference type="AlphaFoldDB" id="A0A8H4SUB8"/>
<comment type="subcellular location">
    <subcellularLocation>
        <location evidence="1">Membrane</location>
        <topology evidence="1">Multi-pass membrane protein</topology>
    </subcellularLocation>
</comment>
<evidence type="ECO:0000256" key="2">
    <source>
        <dbReference type="ARBA" id="ARBA00010790"/>
    </source>
</evidence>
<feature type="domain" description="Glucose-methanol-choline oxidoreductase N-terminal" evidence="7">
    <location>
        <begin position="42"/>
        <end position="355"/>
    </location>
</feature>
<dbReference type="Pfam" id="PF05199">
    <property type="entry name" value="GMC_oxred_C"/>
    <property type="match status" value="1"/>
</dbReference>
<feature type="compositionally biased region" description="Basic and acidic residues" evidence="4">
    <location>
        <begin position="614"/>
        <end position="626"/>
    </location>
</feature>
<reference evidence="9" key="2">
    <citation type="submission" date="2020-05" db="EMBL/GenBank/DDBJ databases">
        <authorList>
            <person name="Kim H.-S."/>
            <person name="Proctor R.H."/>
            <person name="Brown D.W."/>
        </authorList>
    </citation>
    <scope>NUCLEOTIDE SEQUENCE</scope>
    <source>
        <strain evidence="9">NRRL 45417</strain>
    </source>
</reference>
<comment type="caution">
    <text evidence="9">The sequence shown here is derived from an EMBL/GenBank/DDBJ whole genome shotgun (WGS) entry which is preliminary data.</text>
</comment>
<feature type="region of interest" description="Disordered" evidence="4">
    <location>
        <begin position="614"/>
        <end position="654"/>
    </location>
</feature>
<dbReference type="InterPro" id="IPR007867">
    <property type="entry name" value="GMC_OxRtase_C"/>
</dbReference>
<organism evidence="9 10">
    <name type="scientific">Fusarium gaditjirri</name>
    <dbReference type="NCBI Taxonomy" id="282569"/>
    <lineage>
        <taxon>Eukaryota</taxon>
        <taxon>Fungi</taxon>
        <taxon>Dikarya</taxon>
        <taxon>Ascomycota</taxon>
        <taxon>Pezizomycotina</taxon>
        <taxon>Sordariomycetes</taxon>
        <taxon>Hypocreomycetidae</taxon>
        <taxon>Hypocreales</taxon>
        <taxon>Nectriaceae</taxon>
        <taxon>Fusarium</taxon>
        <taxon>Fusarium nisikadoi species complex</taxon>
    </lineage>
</organism>
<keyword evidence="5" id="KW-0472">Membrane</keyword>
<dbReference type="EMBL" id="JABFAI010000342">
    <property type="protein sequence ID" value="KAF4945996.1"/>
    <property type="molecule type" value="Genomic_DNA"/>
</dbReference>
<sequence length="1082" mass="117815">MHILPVLCSLLVSALAEDVPPQFDGGQLTGNGFGIPGINATYDYVIVGGGTAGALAAARLTEHSNATVALVEAGGFYELSNGNVSQLPFRINDWKGSGGASSWQPLIDWGYFTQPQNNGKKIHYAQGRTFGGSSARNLMMFNRPTKGAYRHWAEKVGDDAYTWENMLKFNTRTMKFSDNSQHRPQNATALYDTAAFSEKGGPLHLAFPGYVFPVSWDAINAFKALGFREIPSFTAGVLQGWGWWQFSINPDTGLRDSSESSFLQQSLGRPGLTTYINTMARKILFSGTKAIGVTVDNYGRQSFNLTARKEVIVAAGLWSSPQLLMVSGIGPEATLKRFDIPVLSNLPGVGQGTHDSAAVHGPIWEIEGISTGGWKQPPKMKEAITEFNRHKKGPLTNGGVDVGAFEKIPLANLSKNAQKDLSQYPDDWPEVEFIMQMVDPPSGATGKNYAAMTIRMVGTVSRGNMTISSASNLDPPVIDPNWLRADTDKEVALYALRRARQLWEHIPSKIGQEIYPGANITSDEHLLDLTYDNLDPTHHGTASCSMGKAGDPSAVVDSKGRVFGIRSLRVIDSSTMPLTPPGHTMGPTYGNAEKLLTISLVPIREIPKAFLMAETEKQERSQDESILRNSFQQDENSAEQASHSTDQTESYTARNNDRRKKLGVLCGSALMQLPLWGFNLSYGIFEEYWTSNWTLDGHLSITGTVGTTSNGVMYISMPFLFAIFTRYWAHHRLKAELAGLIIAFLGFILSSFSTHVWHLMVTQGVMAAFGCTLVYSPATCSLGEWYATGNRAIAYGIILSCRNIVGSVCPFLLRYLLDQYGFRWTIRIWGFILAGSGLLSIFLVPAHPSKIIPRDGRPPRIPWTFLKHRGIYTYFVAVMLQSSGYCLPQTYLPTFAREFNGASQAISTLLLTLHNIPGILSCLFFGWLTDNKYHQFSATTITCLSAFASSASVLLLWGLSVDGSPALTLVFAIVFGFFAGGYSATWGGITKELEGEAEDHDETIDSSLTYGLLNGARGIGFVSGGLVSIPLLSSGDPGWGGRFGYGTKYGPLMVFTSISVASGGLGLIRATRTGPRKSSTSG</sequence>
<dbReference type="Pfam" id="PF00732">
    <property type="entry name" value="GMC_oxred_N"/>
    <property type="match status" value="1"/>
</dbReference>
<dbReference type="GO" id="GO:0044550">
    <property type="term" value="P:secondary metabolite biosynthetic process"/>
    <property type="evidence" value="ECO:0007669"/>
    <property type="project" value="TreeGrafter"/>
</dbReference>
<feature type="domain" description="Glucose-methanol-choline oxidoreductase C-terminal" evidence="8">
    <location>
        <begin position="461"/>
        <end position="592"/>
    </location>
</feature>
<dbReference type="InterPro" id="IPR012132">
    <property type="entry name" value="GMC_OxRdtase"/>
</dbReference>
<dbReference type="Gene3D" id="3.50.50.60">
    <property type="entry name" value="FAD/NAD(P)-binding domain"/>
    <property type="match status" value="1"/>
</dbReference>
<dbReference type="InterPro" id="IPR036188">
    <property type="entry name" value="FAD/NAD-bd_sf"/>
</dbReference>
<feature type="transmembrane region" description="Helical" evidence="5">
    <location>
        <begin position="741"/>
        <end position="760"/>
    </location>
</feature>
<comment type="similarity">
    <text evidence="2">Belongs to the GMC oxidoreductase family.</text>
</comment>
<dbReference type="InterPro" id="IPR011701">
    <property type="entry name" value="MFS"/>
</dbReference>
<gene>
    <name evidence="9" type="ORF">FGADI_11499</name>
</gene>
<dbReference type="InterPro" id="IPR000172">
    <property type="entry name" value="GMC_OxRdtase_N"/>
</dbReference>
<dbReference type="GO" id="GO:0016614">
    <property type="term" value="F:oxidoreductase activity, acting on CH-OH group of donors"/>
    <property type="evidence" value="ECO:0007669"/>
    <property type="project" value="InterPro"/>
</dbReference>
<feature type="transmembrane region" description="Helical" evidence="5">
    <location>
        <begin position="793"/>
        <end position="816"/>
    </location>
</feature>
<dbReference type="SUPFAM" id="SSF54373">
    <property type="entry name" value="FAD-linked reductases, C-terminal domain"/>
    <property type="match status" value="1"/>
</dbReference>
<dbReference type="Gene3D" id="1.20.1250.20">
    <property type="entry name" value="MFS general substrate transporter like domains"/>
    <property type="match status" value="2"/>
</dbReference>
<feature type="transmembrane region" description="Helical" evidence="5">
    <location>
        <begin position="904"/>
        <end position="928"/>
    </location>
</feature>
<feature type="transmembrane region" description="Helical" evidence="5">
    <location>
        <begin position="870"/>
        <end position="892"/>
    </location>
</feature>
<protein>
    <recommendedName>
        <fullName evidence="11">Choline dehydrogenase</fullName>
    </recommendedName>
</protein>
<dbReference type="SUPFAM" id="SSF103473">
    <property type="entry name" value="MFS general substrate transporter"/>
    <property type="match status" value="1"/>
</dbReference>
<evidence type="ECO:0000256" key="6">
    <source>
        <dbReference type="SAM" id="SignalP"/>
    </source>
</evidence>
<feature type="compositionally biased region" description="Polar residues" evidence="4">
    <location>
        <begin position="627"/>
        <end position="654"/>
    </location>
</feature>
<evidence type="ECO:0008006" key="11">
    <source>
        <dbReference type="Google" id="ProtNLM"/>
    </source>
</evidence>
<feature type="transmembrane region" description="Helical" evidence="5">
    <location>
        <begin position="966"/>
        <end position="989"/>
    </location>
</feature>
<evidence type="ECO:0000256" key="4">
    <source>
        <dbReference type="SAM" id="MobiDB-lite"/>
    </source>
</evidence>
<dbReference type="GO" id="GO:0016020">
    <property type="term" value="C:membrane"/>
    <property type="evidence" value="ECO:0007669"/>
    <property type="project" value="UniProtKB-SubCell"/>
</dbReference>
<evidence type="ECO:0000313" key="10">
    <source>
        <dbReference type="Proteomes" id="UP000604273"/>
    </source>
</evidence>
<feature type="transmembrane region" description="Helical" evidence="5">
    <location>
        <begin position="711"/>
        <end position="729"/>
    </location>
</feature>
<evidence type="ECO:0000256" key="1">
    <source>
        <dbReference type="ARBA" id="ARBA00004141"/>
    </source>
</evidence>
<feature type="signal peptide" evidence="6">
    <location>
        <begin position="1"/>
        <end position="16"/>
    </location>
</feature>
<keyword evidence="5" id="KW-0812">Transmembrane</keyword>
<keyword evidence="10" id="KW-1185">Reference proteome</keyword>
<evidence type="ECO:0000256" key="5">
    <source>
        <dbReference type="SAM" id="Phobius"/>
    </source>
</evidence>
<feature type="transmembrane region" description="Helical" evidence="5">
    <location>
        <begin position="828"/>
        <end position="849"/>
    </location>
</feature>
<evidence type="ECO:0000313" key="9">
    <source>
        <dbReference type="EMBL" id="KAF4945996.1"/>
    </source>
</evidence>
<dbReference type="GO" id="GO:0022857">
    <property type="term" value="F:transmembrane transporter activity"/>
    <property type="evidence" value="ECO:0007669"/>
    <property type="project" value="InterPro"/>
</dbReference>
<dbReference type="InterPro" id="IPR036259">
    <property type="entry name" value="MFS_trans_sf"/>
</dbReference>
<dbReference type="Gene3D" id="3.30.560.10">
    <property type="entry name" value="Glucose Oxidase, domain 3"/>
    <property type="match status" value="1"/>
</dbReference>
<feature type="transmembrane region" description="Helical" evidence="5">
    <location>
        <begin position="766"/>
        <end position="786"/>
    </location>
</feature>
<dbReference type="SUPFAM" id="SSF51905">
    <property type="entry name" value="FAD/NAD(P)-binding domain"/>
    <property type="match status" value="1"/>
</dbReference>
<dbReference type="GO" id="GO:0050660">
    <property type="term" value="F:flavin adenine dinucleotide binding"/>
    <property type="evidence" value="ECO:0007669"/>
    <property type="project" value="InterPro"/>
</dbReference>
<keyword evidence="6" id="KW-0732">Signal</keyword>
<evidence type="ECO:0000256" key="3">
    <source>
        <dbReference type="ARBA" id="ARBA00023180"/>
    </source>
</evidence>
<proteinExistence type="inferred from homology"/>
<feature type="transmembrane region" description="Helical" evidence="5">
    <location>
        <begin position="1049"/>
        <end position="1068"/>
    </location>
</feature>
<dbReference type="Pfam" id="PF07690">
    <property type="entry name" value="MFS_1"/>
    <property type="match status" value="1"/>
</dbReference>
<feature type="chain" id="PRO_5034167107" description="Choline dehydrogenase" evidence="6">
    <location>
        <begin position="17"/>
        <end position="1082"/>
    </location>
</feature>
<feature type="transmembrane region" description="Helical" evidence="5">
    <location>
        <begin position="1010"/>
        <end position="1029"/>
    </location>
</feature>
<dbReference type="PANTHER" id="PTHR11552">
    <property type="entry name" value="GLUCOSE-METHANOL-CHOLINE GMC OXIDOREDUCTASE"/>
    <property type="match status" value="1"/>
</dbReference>
<keyword evidence="5" id="KW-1133">Transmembrane helix</keyword>
<dbReference type="PANTHER" id="PTHR11552:SF138">
    <property type="entry name" value="DEHYDROGENASE PKFF-RELATED"/>
    <property type="match status" value="1"/>
</dbReference>
<accession>A0A8H4SUB8</accession>
<dbReference type="OrthoDB" id="269227at2759"/>
<feature type="transmembrane region" description="Helical" evidence="5">
    <location>
        <begin position="940"/>
        <end position="960"/>
    </location>
</feature>